<proteinExistence type="predicted"/>
<sequence>MVKENLPDIVVEALKTNAGSATIVEVSRYIWNNYETELRKSGDLFYTWQYDARWAATQLRKSGIMKTKEISPRGVWELSKI</sequence>
<organism evidence="1 2">
    <name type="scientific">Dehalobacterium formicoaceticum</name>
    <dbReference type="NCBI Taxonomy" id="51515"/>
    <lineage>
        <taxon>Bacteria</taxon>
        <taxon>Bacillati</taxon>
        <taxon>Bacillota</taxon>
        <taxon>Clostridia</taxon>
        <taxon>Eubacteriales</taxon>
        <taxon>Peptococcaceae</taxon>
        <taxon>Dehalobacterium</taxon>
    </lineage>
</organism>
<comment type="caution">
    <text evidence="1">The sequence shown here is derived from an EMBL/GenBank/DDBJ whole genome shotgun (WGS) entry which is preliminary data.</text>
</comment>
<dbReference type="SUPFAM" id="SSF160574">
    <property type="entry name" value="BT0923-like"/>
    <property type="match status" value="1"/>
</dbReference>
<evidence type="ECO:0000313" key="1">
    <source>
        <dbReference type="EMBL" id="MCR6547018.1"/>
    </source>
</evidence>
<dbReference type="RefSeq" id="WP_089609052.1">
    <property type="nucleotide sequence ID" value="NZ_CP022121.1"/>
</dbReference>
<name>A0ABT1Y807_9FIRM</name>
<dbReference type="Proteomes" id="UP001524944">
    <property type="component" value="Unassembled WGS sequence"/>
</dbReference>
<evidence type="ECO:0000313" key="2">
    <source>
        <dbReference type="Proteomes" id="UP001524944"/>
    </source>
</evidence>
<evidence type="ECO:0008006" key="3">
    <source>
        <dbReference type="Google" id="ProtNLM"/>
    </source>
</evidence>
<reference evidence="1 2" key="1">
    <citation type="submission" date="2022-08" db="EMBL/GenBank/DDBJ databases">
        <title>Proteogenomics of the novel Dehalobacterium formicoaceticum strain EZ94 highlights a key role of methyltransferases during anaerobic dichloromethane degradation.</title>
        <authorList>
            <person name="Wasmund K."/>
        </authorList>
    </citation>
    <scope>NUCLEOTIDE SEQUENCE [LARGE SCALE GENOMIC DNA]</scope>
    <source>
        <strain evidence="1 2">EZ94</strain>
    </source>
</reference>
<keyword evidence="2" id="KW-1185">Reference proteome</keyword>
<gene>
    <name evidence="1" type="ORF">NVS47_16130</name>
</gene>
<protein>
    <recommendedName>
        <fullName evidence="3">Restriction system protein Mrr-like N-terminal domain-containing protein</fullName>
    </recommendedName>
</protein>
<dbReference type="EMBL" id="JANPWE010000016">
    <property type="protein sequence ID" value="MCR6547018.1"/>
    <property type="molecule type" value="Genomic_DNA"/>
</dbReference>
<accession>A0ABT1Y807</accession>